<comment type="similarity">
    <text evidence="2">Belongs to the bacterial solute-binding protein SsuA/TauA family.</text>
</comment>
<dbReference type="RefSeq" id="WP_074731395.1">
    <property type="nucleotide sequence ID" value="NZ_FNYK01000009.1"/>
</dbReference>
<keyword evidence="6" id="KW-0472">Membrane</keyword>
<protein>
    <submittedName>
        <fullName evidence="9">NitT/TauT family transport system substrate-binding protein</fullName>
    </submittedName>
</protein>
<organism evidence="9 10">
    <name type="scientific">Sharpea azabuensis</name>
    <dbReference type="NCBI Taxonomy" id="322505"/>
    <lineage>
        <taxon>Bacteria</taxon>
        <taxon>Bacillati</taxon>
        <taxon>Bacillota</taxon>
        <taxon>Erysipelotrichia</taxon>
        <taxon>Erysipelotrichales</taxon>
        <taxon>Coprobacillaceae</taxon>
        <taxon>Sharpea</taxon>
    </lineage>
</organism>
<reference evidence="10" key="1">
    <citation type="submission" date="2016-10" db="EMBL/GenBank/DDBJ databases">
        <authorList>
            <person name="Varghese N."/>
        </authorList>
    </citation>
    <scope>NUCLEOTIDE SEQUENCE [LARGE SCALE GENOMIC DNA]</scope>
    <source>
        <strain evidence="10">DSM 20406</strain>
    </source>
</reference>
<dbReference type="PANTHER" id="PTHR30024">
    <property type="entry name" value="ALIPHATIC SULFONATES-BINDING PROTEIN-RELATED"/>
    <property type="match status" value="1"/>
</dbReference>
<dbReference type="CDD" id="cd13553">
    <property type="entry name" value="PBP2_NrtA_CpmA_like"/>
    <property type="match status" value="1"/>
</dbReference>
<feature type="chain" id="PRO_5010343710" evidence="7">
    <location>
        <begin position="23"/>
        <end position="310"/>
    </location>
</feature>
<dbReference type="InterPro" id="IPR044527">
    <property type="entry name" value="NrtA/CpmA_ABC-bd_dom"/>
</dbReference>
<feature type="domain" description="Solute-binding protein family 3/N-terminal" evidence="8">
    <location>
        <begin position="27"/>
        <end position="253"/>
    </location>
</feature>
<evidence type="ECO:0000313" key="9">
    <source>
        <dbReference type="EMBL" id="SEI55056.1"/>
    </source>
</evidence>
<dbReference type="EMBL" id="FNYK01000009">
    <property type="protein sequence ID" value="SEI55056.1"/>
    <property type="molecule type" value="Genomic_DNA"/>
</dbReference>
<evidence type="ECO:0000259" key="8">
    <source>
        <dbReference type="SMART" id="SM00062"/>
    </source>
</evidence>
<evidence type="ECO:0000313" key="10">
    <source>
        <dbReference type="Proteomes" id="UP000183028"/>
    </source>
</evidence>
<feature type="signal peptide" evidence="7">
    <location>
        <begin position="1"/>
        <end position="22"/>
    </location>
</feature>
<dbReference type="AlphaFoldDB" id="A0A1H6RKP1"/>
<dbReference type="InterPro" id="IPR001638">
    <property type="entry name" value="Solute-binding_3/MltF_N"/>
</dbReference>
<sequence>MIRKPIALLLALSVLVGCSSKADNNKTINLGYLPITHALSVFETKEILDQDNVHIKLTKFSNWADLMDALNAGRIDGASVLVELAMKAKSNGIDLKAVALGHKDGNVIIAKKDIKNLSDLKGKTIAIPHAQSSHNILIQLALEKAHLSKNDVKIIQLAPSEMPSSLNSGAIDAYCVAEPFGAVAINTKIGHVLKTSEELWQNSICCAMVFNNAAITKKQTQINQVISAYKQAGKKLAKRKEAMRIASKYLGQDKAVLKQSLAWIHFDDLTLTQEDYDNLALKVKQDGINPNPPSYQDFIYQGANAHDKNA</sequence>
<proteinExistence type="inferred from homology"/>
<keyword evidence="4" id="KW-1003">Cell membrane</keyword>
<dbReference type="PROSITE" id="PS51257">
    <property type="entry name" value="PROKAR_LIPOPROTEIN"/>
    <property type="match status" value="1"/>
</dbReference>
<accession>A0A1H6RKP1</accession>
<dbReference type="Pfam" id="PF13379">
    <property type="entry name" value="NMT1_2"/>
    <property type="match status" value="1"/>
</dbReference>
<evidence type="ECO:0000256" key="5">
    <source>
        <dbReference type="ARBA" id="ARBA00022519"/>
    </source>
</evidence>
<dbReference type="eggNOG" id="COG0715">
    <property type="taxonomic scope" value="Bacteria"/>
</dbReference>
<evidence type="ECO:0000256" key="3">
    <source>
        <dbReference type="ARBA" id="ARBA00022448"/>
    </source>
</evidence>
<dbReference type="SUPFAM" id="SSF53850">
    <property type="entry name" value="Periplasmic binding protein-like II"/>
    <property type="match status" value="1"/>
</dbReference>
<keyword evidence="3" id="KW-0813">Transport</keyword>
<keyword evidence="10" id="KW-1185">Reference proteome</keyword>
<name>A0A1H6RKP1_9FIRM</name>
<dbReference type="SMART" id="SM00062">
    <property type="entry name" value="PBPb"/>
    <property type="match status" value="1"/>
</dbReference>
<dbReference type="OrthoDB" id="9815602at2"/>
<evidence type="ECO:0000256" key="1">
    <source>
        <dbReference type="ARBA" id="ARBA00004533"/>
    </source>
</evidence>
<dbReference type="PANTHER" id="PTHR30024:SF43">
    <property type="entry name" value="BLL4572 PROTEIN"/>
    <property type="match status" value="1"/>
</dbReference>
<evidence type="ECO:0000256" key="2">
    <source>
        <dbReference type="ARBA" id="ARBA00010742"/>
    </source>
</evidence>
<evidence type="ECO:0000256" key="4">
    <source>
        <dbReference type="ARBA" id="ARBA00022475"/>
    </source>
</evidence>
<comment type="subcellular location">
    <subcellularLocation>
        <location evidence="1">Cell inner membrane</location>
    </subcellularLocation>
</comment>
<evidence type="ECO:0000256" key="6">
    <source>
        <dbReference type="ARBA" id="ARBA00023136"/>
    </source>
</evidence>
<keyword evidence="7" id="KW-0732">Signal</keyword>
<evidence type="ECO:0000256" key="7">
    <source>
        <dbReference type="SAM" id="SignalP"/>
    </source>
</evidence>
<keyword evidence="5" id="KW-0997">Cell inner membrane</keyword>
<dbReference type="GO" id="GO:0005886">
    <property type="term" value="C:plasma membrane"/>
    <property type="evidence" value="ECO:0007669"/>
    <property type="project" value="UniProtKB-SubCell"/>
</dbReference>
<dbReference type="Gene3D" id="3.40.190.10">
    <property type="entry name" value="Periplasmic binding protein-like II"/>
    <property type="match status" value="2"/>
</dbReference>
<gene>
    <name evidence="9" type="ORF">SAMN04487834_100911</name>
</gene>
<dbReference type="Proteomes" id="UP000183028">
    <property type="component" value="Unassembled WGS sequence"/>
</dbReference>